<proteinExistence type="predicted"/>
<feature type="chain" id="PRO_5046565711" description="Chitin-binding type-2 domain-containing protein" evidence="1">
    <location>
        <begin position="25"/>
        <end position="218"/>
    </location>
</feature>
<dbReference type="InterPro" id="IPR002557">
    <property type="entry name" value="Chitin-bd_dom"/>
</dbReference>
<evidence type="ECO:0000259" key="2">
    <source>
        <dbReference type="PROSITE" id="PS50940"/>
    </source>
</evidence>
<organism evidence="3 4">
    <name type="scientific">Mya arenaria</name>
    <name type="common">Soft-shell clam</name>
    <dbReference type="NCBI Taxonomy" id="6604"/>
    <lineage>
        <taxon>Eukaryota</taxon>
        <taxon>Metazoa</taxon>
        <taxon>Spiralia</taxon>
        <taxon>Lophotrochozoa</taxon>
        <taxon>Mollusca</taxon>
        <taxon>Bivalvia</taxon>
        <taxon>Autobranchia</taxon>
        <taxon>Heteroconchia</taxon>
        <taxon>Euheterodonta</taxon>
        <taxon>Imparidentia</taxon>
        <taxon>Neoheterodontei</taxon>
        <taxon>Myida</taxon>
        <taxon>Myoidea</taxon>
        <taxon>Myidae</taxon>
        <taxon>Mya</taxon>
    </lineage>
</organism>
<evidence type="ECO:0000313" key="3">
    <source>
        <dbReference type="EMBL" id="WAR04109.1"/>
    </source>
</evidence>
<dbReference type="Gene3D" id="2.170.140.10">
    <property type="entry name" value="Chitin binding domain"/>
    <property type="match status" value="1"/>
</dbReference>
<reference evidence="3" key="1">
    <citation type="submission" date="2022-11" db="EMBL/GenBank/DDBJ databases">
        <title>Centuries of genome instability and evolution in soft-shell clam transmissible cancer (bioRxiv).</title>
        <authorList>
            <person name="Hart S.F.M."/>
            <person name="Yonemitsu M.A."/>
            <person name="Giersch R.M."/>
            <person name="Beal B.F."/>
            <person name="Arriagada G."/>
            <person name="Davis B.W."/>
            <person name="Ostrander E.A."/>
            <person name="Goff S.P."/>
            <person name="Metzger M.J."/>
        </authorList>
    </citation>
    <scope>NUCLEOTIDE SEQUENCE</scope>
    <source>
        <strain evidence="3">MELC-2E11</strain>
        <tissue evidence="3">Siphon/mantle</tissue>
    </source>
</reference>
<keyword evidence="1" id="KW-0732">Signal</keyword>
<accession>A0ABY7E4J3</accession>
<dbReference type="Pfam" id="PF01607">
    <property type="entry name" value="CBM_14"/>
    <property type="match status" value="1"/>
</dbReference>
<protein>
    <recommendedName>
        <fullName evidence="2">Chitin-binding type-2 domain-containing protein</fullName>
    </recommendedName>
</protein>
<feature type="domain" description="Chitin-binding type-2" evidence="2">
    <location>
        <begin position="121"/>
        <end position="177"/>
    </location>
</feature>
<dbReference type="PROSITE" id="PS50940">
    <property type="entry name" value="CHIT_BIND_II"/>
    <property type="match status" value="1"/>
</dbReference>
<dbReference type="Proteomes" id="UP001164746">
    <property type="component" value="Chromosome 5"/>
</dbReference>
<dbReference type="InterPro" id="IPR036508">
    <property type="entry name" value="Chitin-bd_dom_sf"/>
</dbReference>
<gene>
    <name evidence="3" type="ORF">MAR_019478</name>
</gene>
<name>A0ABY7E4J3_MYAAR</name>
<dbReference type="EMBL" id="CP111016">
    <property type="protein sequence ID" value="WAR04109.1"/>
    <property type="molecule type" value="Genomic_DNA"/>
</dbReference>
<evidence type="ECO:0000313" key="4">
    <source>
        <dbReference type="Proteomes" id="UP001164746"/>
    </source>
</evidence>
<keyword evidence="4" id="KW-1185">Reference proteome</keyword>
<evidence type="ECO:0000256" key="1">
    <source>
        <dbReference type="SAM" id="SignalP"/>
    </source>
</evidence>
<dbReference type="SUPFAM" id="SSF57625">
    <property type="entry name" value="Invertebrate chitin-binding proteins"/>
    <property type="match status" value="1"/>
</dbReference>
<sequence length="218" mass="25034">MKSPSCIFVGILLAQVFFPQHTVSNLLEMLRFVVPKPAFFQPKDMPCVSSCRGVANGDYPSCTGCNFFTTCSNGAIYPSRPCSWFGGLFWNDDRKSCDWYPTYCKLYTKQREPEPGECLKAEDCQDVPNGDYQSCRSCYVYITCSNGVPLDERNCPWFLVWDDVKKRCLWGSGTCKPTRKDAIWRRNYIRELHFGKLKKTPLLVTYTGDRYLDGYGDD</sequence>
<feature type="signal peptide" evidence="1">
    <location>
        <begin position="1"/>
        <end position="24"/>
    </location>
</feature>